<feature type="transmembrane region" description="Helical" evidence="6">
    <location>
        <begin position="282"/>
        <end position="299"/>
    </location>
</feature>
<feature type="transmembrane region" description="Helical" evidence="6">
    <location>
        <begin position="6"/>
        <end position="29"/>
    </location>
</feature>
<sequence length="365" mass="39167">MTLSLYIARRFAGMVGRVFLIFFGILMLIDMIEQLRRFSDAGVGLGQAALLSLLNVPETLYRILPLIMIMAAIAMFLGLARSSELVVVRAAGRSGLRFLVTPLVVSILLGALVVALFNPLVAATSKAYDQRRAALSRGGDSVLSVSDSGLWLRQGGEDGQTVIQAARANPDGTQLFGVTFLSFDAAGLPARRIESESARLTEGAWELSGAKTWDLTQPNPELAASRDEGPVVLPSDLTAERIRDSFGTPSAIAFWDLPGYIADLEGAGFSARSYRLWFQMELAQPLLMAAMVLVAAGFTMRHVRFGGTGRMVLMAMLAGFGIFFLRNFAQALGDSGQIPITLAAWSPPVAAVMLSLGLLLHLEDG</sequence>
<dbReference type="PANTHER" id="PTHR33529">
    <property type="entry name" value="SLR0882 PROTEIN-RELATED"/>
    <property type="match status" value="1"/>
</dbReference>
<evidence type="ECO:0000256" key="6">
    <source>
        <dbReference type="SAM" id="Phobius"/>
    </source>
</evidence>
<feature type="transmembrane region" description="Helical" evidence="6">
    <location>
        <begin position="60"/>
        <end position="79"/>
    </location>
</feature>
<keyword evidence="3 6" id="KW-0812">Transmembrane</keyword>
<reference evidence="8" key="1">
    <citation type="journal article" date="2019" name="Int. J. Syst. Evol. Microbiol.">
        <title>The Global Catalogue of Microorganisms (GCM) 10K type strain sequencing project: providing services to taxonomists for standard genome sequencing and annotation.</title>
        <authorList>
            <consortium name="The Broad Institute Genomics Platform"/>
            <consortium name="The Broad Institute Genome Sequencing Center for Infectious Disease"/>
            <person name="Wu L."/>
            <person name="Ma J."/>
        </authorList>
    </citation>
    <scope>NUCLEOTIDE SEQUENCE [LARGE SCALE GENOMIC DNA]</scope>
    <source>
        <strain evidence="8">KCTC 62102</strain>
    </source>
</reference>
<evidence type="ECO:0000256" key="2">
    <source>
        <dbReference type="ARBA" id="ARBA00022475"/>
    </source>
</evidence>
<dbReference type="InterPro" id="IPR030923">
    <property type="entry name" value="LptG"/>
</dbReference>
<keyword evidence="2" id="KW-1003">Cell membrane</keyword>
<keyword evidence="4 6" id="KW-1133">Transmembrane helix</keyword>
<keyword evidence="5 6" id="KW-0472">Membrane</keyword>
<dbReference type="InterPro" id="IPR005495">
    <property type="entry name" value="LptG/LptF_permease"/>
</dbReference>
<comment type="subcellular location">
    <subcellularLocation>
        <location evidence="1">Cell membrane</location>
        <topology evidence="1">Multi-pass membrane protein</topology>
    </subcellularLocation>
</comment>
<dbReference type="NCBIfam" id="TIGR04408">
    <property type="entry name" value="LptG_lptG"/>
    <property type="match status" value="1"/>
</dbReference>
<keyword evidence="8" id="KW-1185">Reference proteome</keyword>
<protein>
    <submittedName>
        <fullName evidence="7">LPS export ABC transporter permease LptG</fullName>
    </submittedName>
</protein>
<feature type="transmembrane region" description="Helical" evidence="6">
    <location>
        <begin position="311"/>
        <end position="328"/>
    </location>
</feature>
<comment type="caution">
    <text evidence="7">The sequence shown here is derived from an EMBL/GenBank/DDBJ whole genome shotgun (WGS) entry which is preliminary data.</text>
</comment>
<accession>A0ABV7DYI3</accession>
<organism evidence="7 8">
    <name type="scientific">Tabrizicola soli</name>
    <dbReference type="NCBI Taxonomy" id="2185115"/>
    <lineage>
        <taxon>Bacteria</taxon>
        <taxon>Pseudomonadati</taxon>
        <taxon>Pseudomonadota</taxon>
        <taxon>Alphaproteobacteria</taxon>
        <taxon>Rhodobacterales</taxon>
        <taxon>Paracoccaceae</taxon>
        <taxon>Tabrizicola</taxon>
    </lineage>
</organism>
<dbReference type="PANTHER" id="PTHR33529:SF2">
    <property type="entry name" value="LIPOPOLYSACCHARIDE EXPORT SYSTEM PERMEASE PROTEIN LPTG"/>
    <property type="match status" value="1"/>
</dbReference>
<proteinExistence type="predicted"/>
<evidence type="ECO:0000256" key="5">
    <source>
        <dbReference type="ARBA" id="ARBA00023136"/>
    </source>
</evidence>
<dbReference type="Proteomes" id="UP001595445">
    <property type="component" value="Unassembled WGS sequence"/>
</dbReference>
<dbReference type="EMBL" id="JBHRSM010000025">
    <property type="protein sequence ID" value="MFC3087544.1"/>
    <property type="molecule type" value="Genomic_DNA"/>
</dbReference>
<feature type="transmembrane region" description="Helical" evidence="6">
    <location>
        <begin position="99"/>
        <end position="122"/>
    </location>
</feature>
<evidence type="ECO:0000313" key="8">
    <source>
        <dbReference type="Proteomes" id="UP001595445"/>
    </source>
</evidence>
<gene>
    <name evidence="7" type="primary">lptG</name>
    <name evidence="7" type="ORF">ACFOD6_15960</name>
</gene>
<name>A0ABV7DYI3_9RHOB</name>
<dbReference type="Pfam" id="PF03739">
    <property type="entry name" value="LptF_LptG"/>
    <property type="match status" value="1"/>
</dbReference>
<evidence type="ECO:0000256" key="3">
    <source>
        <dbReference type="ARBA" id="ARBA00022692"/>
    </source>
</evidence>
<evidence type="ECO:0000256" key="1">
    <source>
        <dbReference type="ARBA" id="ARBA00004651"/>
    </source>
</evidence>
<dbReference type="RefSeq" id="WP_197641534.1">
    <property type="nucleotide sequence ID" value="NZ_JAEACP010000001.1"/>
</dbReference>
<evidence type="ECO:0000256" key="4">
    <source>
        <dbReference type="ARBA" id="ARBA00022989"/>
    </source>
</evidence>
<feature type="transmembrane region" description="Helical" evidence="6">
    <location>
        <begin position="340"/>
        <end position="362"/>
    </location>
</feature>
<evidence type="ECO:0000313" key="7">
    <source>
        <dbReference type="EMBL" id="MFC3087544.1"/>
    </source>
</evidence>